<gene>
    <name evidence="7" type="ORF">I9W95_15405</name>
</gene>
<dbReference type="Gene3D" id="3.30.70.270">
    <property type="match status" value="1"/>
</dbReference>
<feature type="coiled-coil region" evidence="3">
    <location>
        <begin position="420"/>
        <end position="461"/>
    </location>
</feature>
<feature type="domain" description="GGDEF" evidence="6">
    <location>
        <begin position="518"/>
        <end position="653"/>
    </location>
</feature>
<keyword evidence="5" id="KW-0732">Signal</keyword>
<dbReference type="PANTHER" id="PTHR45138">
    <property type="entry name" value="REGULATORY COMPONENTS OF SENSORY TRANSDUCTION SYSTEM"/>
    <property type="match status" value="1"/>
</dbReference>
<dbReference type="InterPro" id="IPR029787">
    <property type="entry name" value="Nucleotide_cyclase"/>
</dbReference>
<dbReference type="CDD" id="cd22249">
    <property type="entry name" value="UDM1_RNF168_RNF169-like"/>
    <property type="match status" value="1"/>
</dbReference>
<dbReference type="SUPFAM" id="SSF55073">
    <property type="entry name" value="Nucleotide cyclase"/>
    <property type="match status" value="1"/>
</dbReference>
<comment type="catalytic activity">
    <reaction evidence="2">
        <text>2 GTP = 3',3'-c-di-GMP + 2 diphosphate</text>
        <dbReference type="Rhea" id="RHEA:24898"/>
        <dbReference type="ChEBI" id="CHEBI:33019"/>
        <dbReference type="ChEBI" id="CHEBI:37565"/>
        <dbReference type="ChEBI" id="CHEBI:58805"/>
        <dbReference type="EC" id="2.7.7.65"/>
    </reaction>
</comment>
<dbReference type="CDD" id="cd01949">
    <property type="entry name" value="GGDEF"/>
    <property type="match status" value="1"/>
</dbReference>
<feature type="transmembrane region" description="Helical" evidence="4">
    <location>
        <begin position="200"/>
        <end position="218"/>
    </location>
</feature>
<protein>
    <recommendedName>
        <fullName evidence="1">diguanylate cyclase</fullName>
        <ecNumber evidence="1">2.7.7.65</ecNumber>
    </recommendedName>
</protein>
<sequence>MTLSRLLPLLLLFSISSLTCADNGSDVPENVTSSPAYVVPLSDIHSGETLDRELQYFEDTTAGFTINDAGGFSWQHHTGQKMAFGYTDSVFWFRLNLHNDSPHRQERLLRLSYPVLDDVALYIRSDNQTEWSLMELGDKQPFSDRPLKHRHFVIPLSMAAEETQDIIFRVQTSSSMQFPLSLWEERDFFIDDQTQVLGMGLYYGIMLIMVLYNLFVFMSVREANYLYYVMYVASMAGFLASLQGISFQYLWPEATQWNDQSIVVFLAGVVLFAAIFTRNFLRLKKILWVNVSFKIVAASSILIALLSNFIAYHTMIRVLIATAIVGITLSISMGVWRWAQGYSAARYYTIAWSSMLLGGVILAMNKFNIIPRNVFTENIIQFGSALEVILLSFALADRLNQEKRERFEAQLAAFEHEKVARHAQEEALEQERNARLAQEKALEHEREAREAQSQALEIQKRATETLELRVKERTLELESANRQLELMSITDSLTNVRNRRFFDQIMAREMSRAQRERESIAVVMVDVDYFKKVNDTHGHQAGDDILRIVAQTIRQTVHRNTDLLARYGGEEFILILPNTEVDGARHVAECIRKTIANLKLDRIAEGLSVTVSLGVHAAVPNKDDNADDWVRYADEALYYAKANGRNQVVLYRSYD</sequence>
<evidence type="ECO:0000256" key="1">
    <source>
        <dbReference type="ARBA" id="ARBA00012528"/>
    </source>
</evidence>
<dbReference type="Pfam" id="PF07695">
    <property type="entry name" value="7TMR-DISM_7TM"/>
    <property type="match status" value="1"/>
</dbReference>
<evidence type="ECO:0000256" key="5">
    <source>
        <dbReference type="SAM" id="SignalP"/>
    </source>
</evidence>
<keyword evidence="4" id="KW-0812">Transmembrane</keyword>
<dbReference type="InterPro" id="IPR011622">
    <property type="entry name" value="7TMR_DISM_rcpt_extracell_dom2"/>
</dbReference>
<evidence type="ECO:0000313" key="8">
    <source>
        <dbReference type="Proteomes" id="UP000714380"/>
    </source>
</evidence>
<proteinExistence type="predicted"/>
<keyword evidence="3" id="KW-0175">Coiled coil</keyword>
<dbReference type="InterPro" id="IPR050469">
    <property type="entry name" value="Diguanylate_Cyclase"/>
</dbReference>
<dbReference type="Proteomes" id="UP000714380">
    <property type="component" value="Unassembled WGS sequence"/>
</dbReference>
<keyword evidence="4" id="KW-0472">Membrane</keyword>
<dbReference type="EMBL" id="JAEDAH010000097">
    <property type="protein sequence ID" value="MCA6064989.1"/>
    <property type="molecule type" value="Genomic_DNA"/>
</dbReference>
<feature type="transmembrane region" description="Helical" evidence="4">
    <location>
        <begin position="262"/>
        <end position="281"/>
    </location>
</feature>
<feature type="transmembrane region" description="Helical" evidence="4">
    <location>
        <begin position="225"/>
        <end position="250"/>
    </location>
</feature>
<keyword evidence="8" id="KW-1185">Reference proteome</keyword>
<dbReference type="Gene3D" id="2.60.40.2380">
    <property type="match status" value="1"/>
</dbReference>
<feature type="chain" id="PRO_5045996385" description="diguanylate cyclase" evidence="5">
    <location>
        <begin position="22"/>
        <end position="655"/>
    </location>
</feature>
<feature type="transmembrane region" description="Helical" evidence="4">
    <location>
        <begin position="318"/>
        <end position="336"/>
    </location>
</feature>
<dbReference type="RefSeq" id="WP_225676491.1">
    <property type="nucleotide sequence ID" value="NZ_JAEDAH010000097.1"/>
</dbReference>
<dbReference type="InterPro" id="IPR011623">
    <property type="entry name" value="7TMR_DISM_rcpt_extracell_dom1"/>
</dbReference>
<evidence type="ECO:0000256" key="2">
    <source>
        <dbReference type="ARBA" id="ARBA00034247"/>
    </source>
</evidence>
<comment type="caution">
    <text evidence="7">The sequence shown here is derived from an EMBL/GenBank/DDBJ whole genome shotgun (WGS) entry which is preliminary data.</text>
</comment>
<accession>A0ABS7ZTF7</accession>
<evidence type="ECO:0000313" key="7">
    <source>
        <dbReference type="EMBL" id="MCA6064989.1"/>
    </source>
</evidence>
<evidence type="ECO:0000256" key="4">
    <source>
        <dbReference type="SAM" id="Phobius"/>
    </source>
</evidence>
<dbReference type="PANTHER" id="PTHR45138:SF9">
    <property type="entry name" value="DIGUANYLATE CYCLASE DGCM-RELATED"/>
    <property type="match status" value="1"/>
</dbReference>
<feature type="transmembrane region" description="Helical" evidence="4">
    <location>
        <begin position="293"/>
        <end position="312"/>
    </location>
</feature>
<dbReference type="PROSITE" id="PS50887">
    <property type="entry name" value="GGDEF"/>
    <property type="match status" value="1"/>
</dbReference>
<feature type="signal peptide" evidence="5">
    <location>
        <begin position="1"/>
        <end position="21"/>
    </location>
</feature>
<dbReference type="Pfam" id="PF07696">
    <property type="entry name" value="7TMR-DISMED2"/>
    <property type="match status" value="1"/>
</dbReference>
<evidence type="ECO:0000256" key="3">
    <source>
        <dbReference type="SAM" id="Coils"/>
    </source>
</evidence>
<evidence type="ECO:0000259" key="6">
    <source>
        <dbReference type="PROSITE" id="PS50887"/>
    </source>
</evidence>
<dbReference type="EC" id="2.7.7.65" evidence="1"/>
<feature type="transmembrane region" description="Helical" evidence="4">
    <location>
        <begin position="348"/>
        <end position="367"/>
    </location>
</feature>
<dbReference type="Pfam" id="PF00990">
    <property type="entry name" value="GGDEF"/>
    <property type="match status" value="1"/>
</dbReference>
<dbReference type="NCBIfam" id="TIGR00254">
    <property type="entry name" value="GGDEF"/>
    <property type="match status" value="1"/>
</dbReference>
<dbReference type="InterPro" id="IPR043128">
    <property type="entry name" value="Rev_trsase/Diguanyl_cyclase"/>
</dbReference>
<dbReference type="SMART" id="SM00267">
    <property type="entry name" value="GGDEF"/>
    <property type="match status" value="1"/>
</dbReference>
<name>A0ABS7ZTF7_9GAMM</name>
<reference evidence="7 8" key="1">
    <citation type="submission" date="2020-12" db="EMBL/GenBank/DDBJ databases">
        <title>Novel Thalassolituus-related marine hydrocarbonoclastic bacteria mediated algae-derived hydrocarbons mineralization in twilight zone of the northern South China Sea.</title>
        <authorList>
            <person name="Dong C."/>
        </authorList>
    </citation>
    <scope>NUCLEOTIDE SEQUENCE [LARGE SCALE GENOMIC DNA]</scope>
    <source>
        <strain evidence="7 8">IMCC1826</strain>
    </source>
</reference>
<organism evidence="7 8">
    <name type="scientific">Thalassolituus marinus</name>
    <dbReference type="NCBI Taxonomy" id="671053"/>
    <lineage>
        <taxon>Bacteria</taxon>
        <taxon>Pseudomonadati</taxon>
        <taxon>Pseudomonadota</taxon>
        <taxon>Gammaproteobacteria</taxon>
        <taxon>Oceanospirillales</taxon>
        <taxon>Oceanospirillaceae</taxon>
        <taxon>Thalassolituus</taxon>
    </lineage>
</organism>
<dbReference type="InterPro" id="IPR000160">
    <property type="entry name" value="GGDEF_dom"/>
</dbReference>
<keyword evidence="4" id="KW-1133">Transmembrane helix</keyword>